<name>A0A438G8E2_VITVI</name>
<comment type="caution">
    <text evidence="1">The sequence shown here is derived from an EMBL/GenBank/DDBJ whole genome shotgun (WGS) entry which is preliminary data.</text>
</comment>
<reference evidence="1 2" key="1">
    <citation type="journal article" date="2018" name="PLoS Genet.">
        <title>Population sequencing reveals clonal diversity and ancestral inbreeding in the grapevine cultivar Chardonnay.</title>
        <authorList>
            <person name="Roach M.J."/>
            <person name="Johnson D.L."/>
            <person name="Bohlmann J."/>
            <person name="van Vuuren H.J."/>
            <person name="Jones S.J."/>
            <person name="Pretorius I.S."/>
            <person name="Schmidt S.A."/>
            <person name="Borneman A.R."/>
        </authorList>
    </citation>
    <scope>NUCLEOTIDE SEQUENCE [LARGE SCALE GENOMIC DNA]</scope>
    <source>
        <strain evidence="2">cv. Chardonnay</strain>
        <tissue evidence="1">Leaf</tissue>
    </source>
</reference>
<dbReference type="AlphaFoldDB" id="A0A438G8E2"/>
<gene>
    <name evidence="1" type="ORF">CK203_063438</name>
</gene>
<dbReference type="EMBL" id="QGNW01000532">
    <property type="protein sequence ID" value="RVW68493.1"/>
    <property type="molecule type" value="Genomic_DNA"/>
</dbReference>
<accession>A0A438G8E2</accession>
<dbReference type="Proteomes" id="UP000288805">
    <property type="component" value="Unassembled WGS sequence"/>
</dbReference>
<protein>
    <submittedName>
        <fullName evidence="1">Uncharacterized protein</fullName>
    </submittedName>
</protein>
<organism evidence="1 2">
    <name type="scientific">Vitis vinifera</name>
    <name type="common">Grape</name>
    <dbReference type="NCBI Taxonomy" id="29760"/>
    <lineage>
        <taxon>Eukaryota</taxon>
        <taxon>Viridiplantae</taxon>
        <taxon>Streptophyta</taxon>
        <taxon>Embryophyta</taxon>
        <taxon>Tracheophyta</taxon>
        <taxon>Spermatophyta</taxon>
        <taxon>Magnoliopsida</taxon>
        <taxon>eudicotyledons</taxon>
        <taxon>Gunneridae</taxon>
        <taxon>Pentapetalae</taxon>
        <taxon>rosids</taxon>
        <taxon>Vitales</taxon>
        <taxon>Vitaceae</taxon>
        <taxon>Viteae</taxon>
        <taxon>Vitis</taxon>
    </lineage>
</organism>
<evidence type="ECO:0000313" key="1">
    <source>
        <dbReference type="EMBL" id="RVW68493.1"/>
    </source>
</evidence>
<evidence type="ECO:0000313" key="2">
    <source>
        <dbReference type="Proteomes" id="UP000288805"/>
    </source>
</evidence>
<sequence length="126" mass="14136">MAIRSNQMKNNSVRNARIFQRANLVHLLWEMGHFIEKCYQLHGYPLGHTKARIGSNFKRHKNTSMANQVFDGANKDDGKSVLTGISEAKLQQLLSLLNDKDRGTSSQANAVVAKLGSGYKEDDWFG</sequence>
<proteinExistence type="predicted"/>